<sequence length="676" mass="72460">MRQCKQLAAGPSRWVQNEAVEVGILHDQFADLRKGIFISMPICTALPALIMTVQTLSGSGLAAALWFAGISVINGTRVAIAFTQSEKPDSGAKAVVFRLSLYGVLALASAVAWSFLAVLTDGYTTSQTPLCLIILAGASACSVACATSYSPASINFMTPPLLVAAGCALAKGGIENSVLAFTILLFLAGMIRSALIGQTRFRETSRLKYEARVVADEMERHARRDPLTGLLNRHGLEHAISRLGHSEGPFVAMLIDLDGFKSVNDTYGHTIGDELLIKVARGIEAHAPEGATIARIGGDEFVLLFAAPQSGHQTEKLASSIISTIAGPDPTLNSVRVGASVGIYVSEKPRLTEMLLRADFALYEAKRSGRNEYCVFDAELDRALERKRCIERDLRGAIEAGALCSWFQPIVRLDTHAVVGFEALLRWQHPIHGIVAPLEIVAAAREAGALSLLTETVFLNCCSMIETLMTDGRQDLRVAMNVSPGELEAGNLDHIILGGLKARNIPAAMLEIEITEEAPIHCGAVSEKVGRLADAGISVVLDDFGTGFSTLVSLKDSRIRKIKVDKDFVRDLAKSVEDQALVKAVIDLGRMLEIEVMAEGVETDADRMILRSLGCAIAQGFLFSGARPPADALAFEPGRTECSIAAEAFFDPPALSRRGPLSGRAAERPDAGFRVR</sequence>
<feature type="transmembrane region" description="Helical" evidence="1">
    <location>
        <begin position="127"/>
        <end position="147"/>
    </location>
</feature>
<keyword evidence="5" id="KW-1185">Reference proteome</keyword>
<dbReference type="Pfam" id="PF00990">
    <property type="entry name" value="GGDEF"/>
    <property type="match status" value="1"/>
</dbReference>
<dbReference type="Pfam" id="PF00563">
    <property type="entry name" value="EAL"/>
    <property type="match status" value="1"/>
</dbReference>
<dbReference type="PROSITE" id="PS50887">
    <property type="entry name" value="GGDEF"/>
    <property type="match status" value="1"/>
</dbReference>
<dbReference type="InterPro" id="IPR001633">
    <property type="entry name" value="EAL_dom"/>
</dbReference>
<evidence type="ECO:0000313" key="4">
    <source>
        <dbReference type="EMBL" id="MET3597468.1"/>
    </source>
</evidence>
<evidence type="ECO:0000259" key="2">
    <source>
        <dbReference type="PROSITE" id="PS50883"/>
    </source>
</evidence>
<keyword evidence="1" id="KW-0812">Transmembrane</keyword>
<dbReference type="SUPFAM" id="SSF55073">
    <property type="entry name" value="Nucleotide cyclase"/>
    <property type="match status" value="1"/>
</dbReference>
<gene>
    <name evidence="4" type="ORF">ABID26_006893</name>
</gene>
<dbReference type="InterPro" id="IPR035919">
    <property type="entry name" value="EAL_sf"/>
</dbReference>
<keyword evidence="1" id="KW-0472">Membrane</keyword>
<dbReference type="InterPro" id="IPR000160">
    <property type="entry name" value="GGDEF_dom"/>
</dbReference>
<reference evidence="4 5" key="1">
    <citation type="submission" date="2024-06" db="EMBL/GenBank/DDBJ databases">
        <title>Genomic Encyclopedia of Type Strains, Phase IV (KMG-IV): sequencing the most valuable type-strain genomes for metagenomic binning, comparative biology and taxonomic classification.</title>
        <authorList>
            <person name="Goeker M."/>
        </authorList>
    </citation>
    <scope>NUCLEOTIDE SEQUENCE [LARGE SCALE GENOMIC DNA]</scope>
    <source>
        <strain evidence="4 5">DSM 29846</strain>
    </source>
</reference>
<proteinExistence type="predicted"/>
<evidence type="ECO:0000313" key="5">
    <source>
        <dbReference type="Proteomes" id="UP001549036"/>
    </source>
</evidence>
<name>A0ABV2I4N3_9HYPH</name>
<feature type="domain" description="GGDEF" evidence="3">
    <location>
        <begin position="248"/>
        <end position="378"/>
    </location>
</feature>
<dbReference type="RefSeq" id="WP_354417855.1">
    <property type="nucleotide sequence ID" value="NZ_JBEPLM010000024.1"/>
</dbReference>
<accession>A0ABV2I4N3</accession>
<dbReference type="CDD" id="cd01948">
    <property type="entry name" value="EAL"/>
    <property type="match status" value="1"/>
</dbReference>
<dbReference type="PANTHER" id="PTHR44757">
    <property type="entry name" value="DIGUANYLATE CYCLASE DGCP"/>
    <property type="match status" value="1"/>
</dbReference>
<protein>
    <submittedName>
        <fullName evidence="4">Diguanylate cyclase (GGDEF)-like protein</fullName>
    </submittedName>
</protein>
<dbReference type="InterPro" id="IPR043128">
    <property type="entry name" value="Rev_trsase/Diguanyl_cyclase"/>
</dbReference>
<keyword evidence="1" id="KW-1133">Transmembrane helix</keyword>
<dbReference type="Gene3D" id="3.30.70.270">
    <property type="match status" value="1"/>
</dbReference>
<dbReference type="InterPro" id="IPR052155">
    <property type="entry name" value="Biofilm_reg_signaling"/>
</dbReference>
<dbReference type="Proteomes" id="UP001549036">
    <property type="component" value="Unassembled WGS sequence"/>
</dbReference>
<feature type="transmembrane region" description="Helical" evidence="1">
    <location>
        <begin position="63"/>
        <end position="83"/>
    </location>
</feature>
<dbReference type="PROSITE" id="PS50883">
    <property type="entry name" value="EAL"/>
    <property type="match status" value="1"/>
</dbReference>
<evidence type="ECO:0000256" key="1">
    <source>
        <dbReference type="SAM" id="Phobius"/>
    </source>
</evidence>
<dbReference type="EMBL" id="JBEPLM010000024">
    <property type="protein sequence ID" value="MET3597468.1"/>
    <property type="molecule type" value="Genomic_DNA"/>
</dbReference>
<dbReference type="CDD" id="cd01949">
    <property type="entry name" value="GGDEF"/>
    <property type="match status" value="1"/>
</dbReference>
<evidence type="ECO:0000259" key="3">
    <source>
        <dbReference type="PROSITE" id="PS50887"/>
    </source>
</evidence>
<dbReference type="Gene3D" id="3.20.20.450">
    <property type="entry name" value="EAL domain"/>
    <property type="match status" value="1"/>
</dbReference>
<feature type="transmembrane region" description="Helical" evidence="1">
    <location>
        <begin position="178"/>
        <end position="197"/>
    </location>
</feature>
<dbReference type="InterPro" id="IPR029787">
    <property type="entry name" value="Nucleotide_cyclase"/>
</dbReference>
<feature type="domain" description="EAL" evidence="2">
    <location>
        <begin position="387"/>
        <end position="640"/>
    </location>
</feature>
<comment type="caution">
    <text evidence="4">The sequence shown here is derived from an EMBL/GenBank/DDBJ whole genome shotgun (WGS) entry which is preliminary data.</text>
</comment>
<feature type="transmembrane region" description="Helical" evidence="1">
    <location>
        <begin position="36"/>
        <end position="57"/>
    </location>
</feature>
<dbReference type="PANTHER" id="PTHR44757:SF2">
    <property type="entry name" value="BIOFILM ARCHITECTURE MAINTENANCE PROTEIN MBAA"/>
    <property type="match status" value="1"/>
</dbReference>
<organism evidence="4 5">
    <name type="scientific">Mesorhizobium shonense</name>
    <dbReference type="NCBI Taxonomy" id="1209948"/>
    <lineage>
        <taxon>Bacteria</taxon>
        <taxon>Pseudomonadati</taxon>
        <taxon>Pseudomonadota</taxon>
        <taxon>Alphaproteobacteria</taxon>
        <taxon>Hyphomicrobiales</taxon>
        <taxon>Phyllobacteriaceae</taxon>
        <taxon>Mesorhizobium</taxon>
    </lineage>
</organism>
<feature type="transmembrane region" description="Helical" evidence="1">
    <location>
        <begin position="95"/>
        <end position="115"/>
    </location>
</feature>
<dbReference type="SMART" id="SM00267">
    <property type="entry name" value="GGDEF"/>
    <property type="match status" value="1"/>
</dbReference>
<dbReference type="SMART" id="SM00052">
    <property type="entry name" value="EAL"/>
    <property type="match status" value="1"/>
</dbReference>
<dbReference type="SUPFAM" id="SSF141868">
    <property type="entry name" value="EAL domain-like"/>
    <property type="match status" value="1"/>
</dbReference>
<dbReference type="NCBIfam" id="TIGR00254">
    <property type="entry name" value="GGDEF"/>
    <property type="match status" value="1"/>
</dbReference>